<reference evidence="2 3" key="1">
    <citation type="submission" date="2019-02" db="EMBL/GenBank/DDBJ databases">
        <title>Deep-cultivation of Planctomycetes and their phenomic and genomic characterization uncovers novel biology.</title>
        <authorList>
            <person name="Wiegand S."/>
            <person name="Jogler M."/>
            <person name="Boedeker C."/>
            <person name="Pinto D."/>
            <person name="Vollmers J."/>
            <person name="Rivas-Marin E."/>
            <person name="Kohn T."/>
            <person name="Peeters S.H."/>
            <person name="Heuer A."/>
            <person name="Rast P."/>
            <person name="Oberbeckmann S."/>
            <person name="Bunk B."/>
            <person name="Jeske O."/>
            <person name="Meyerdierks A."/>
            <person name="Storesund J.E."/>
            <person name="Kallscheuer N."/>
            <person name="Luecker S."/>
            <person name="Lage O.M."/>
            <person name="Pohl T."/>
            <person name="Merkel B.J."/>
            <person name="Hornburger P."/>
            <person name="Mueller R.-W."/>
            <person name="Bruemmer F."/>
            <person name="Labrenz M."/>
            <person name="Spormann A.M."/>
            <person name="Op den Camp H."/>
            <person name="Overmann J."/>
            <person name="Amann R."/>
            <person name="Jetten M.S.M."/>
            <person name="Mascher T."/>
            <person name="Medema M.H."/>
            <person name="Devos D.P."/>
            <person name="Kaster A.-K."/>
            <person name="Ovreas L."/>
            <person name="Rohde M."/>
            <person name="Galperin M.Y."/>
            <person name="Jogler C."/>
        </authorList>
    </citation>
    <scope>NUCLEOTIDE SEQUENCE [LARGE SCALE GENOMIC DNA]</scope>
    <source>
        <strain evidence="2 3">Pla85_3_4</strain>
    </source>
</reference>
<proteinExistence type="predicted"/>
<dbReference type="EMBL" id="CP036433">
    <property type="protein sequence ID" value="QDU96710.1"/>
    <property type="molecule type" value="Genomic_DNA"/>
</dbReference>
<protein>
    <submittedName>
        <fullName evidence="2">Sulfur carrier protein ThiS adenylyltransferase</fullName>
        <ecNumber evidence="2">2.7.7.73</ecNumber>
    </submittedName>
</protein>
<organism evidence="2 3">
    <name type="scientific">Lignipirellula cremea</name>
    <dbReference type="NCBI Taxonomy" id="2528010"/>
    <lineage>
        <taxon>Bacteria</taxon>
        <taxon>Pseudomonadati</taxon>
        <taxon>Planctomycetota</taxon>
        <taxon>Planctomycetia</taxon>
        <taxon>Pirellulales</taxon>
        <taxon>Pirellulaceae</taxon>
        <taxon>Lignipirellula</taxon>
    </lineage>
</organism>
<dbReference type="InterPro" id="IPR045886">
    <property type="entry name" value="ThiF/MoeB/HesA"/>
</dbReference>
<dbReference type="PANTHER" id="PTHR10953">
    <property type="entry name" value="UBIQUITIN-ACTIVATING ENZYME E1"/>
    <property type="match status" value="1"/>
</dbReference>
<dbReference type="Gene3D" id="3.40.50.720">
    <property type="entry name" value="NAD(P)-binding Rossmann-like Domain"/>
    <property type="match status" value="1"/>
</dbReference>
<dbReference type="GO" id="GO:0008641">
    <property type="term" value="F:ubiquitin-like modifier activating enzyme activity"/>
    <property type="evidence" value="ECO:0007669"/>
    <property type="project" value="InterPro"/>
</dbReference>
<dbReference type="Pfam" id="PF00899">
    <property type="entry name" value="ThiF"/>
    <property type="match status" value="1"/>
</dbReference>
<dbReference type="InterPro" id="IPR000594">
    <property type="entry name" value="ThiF_NAD_FAD-bd"/>
</dbReference>
<dbReference type="GO" id="GO:0004792">
    <property type="term" value="F:thiosulfate-cyanide sulfurtransferase activity"/>
    <property type="evidence" value="ECO:0007669"/>
    <property type="project" value="TreeGrafter"/>
</dbReference>
<gene>
    <name evidence="2" type="primary">thiF_2</name>
    <name evidence="2" type="ORF">Pla8534_45310</name>
</gene>
<sequence>MTRDTLYIDDEDRYSRLRLIAWWDQDKLTAARVLVVGAGALGNEVLKNLALLGVGQVTVVDFDKIEDTNLTRSVLFRARDRGLSKAIAAAAAMADMNPDTHVDALDANIITEVGLGVFADADVVIGCLDNREARLWVNRCCWKVGTPWVDGGIQEINGVAKVFVPPDGACYECAMTENDYRLINLRYSCPLLRREDLLAGKVPTAPTIASMIGGLQTQEALKLIHGMPVDEGHALVFNGAANQFYKTRYPHREDCLSHDTWPTPIELPLSADNTAAELFAAAAPHFEEGTALELHLERDLILDLYCGKCDQRQRMMKAQLSVSMRDAACPTCGETGKPNMVHAVAANSPLVEEKLRSLGIPPYDIVRITSPTAEQVFLLAADRPARRPA</sequence>
<dbReference type="SUPFAM" id="SSF69572">
    <property type="entry name" value="Activating enzymes of the ubiquitin-like proteins"/>
    <property type="match status" value="1"/>
</dbReference>
<dbReference type="AlphaFoldDB" id="A0A518DXY8"/>
<keyword evidence="2" id="KW-0808">Transferase</keyword>
<dbReference type="EC" id="2.7.7.73" evidence="2"/>
<feature type="domain" description="THIF-type NAD/FAD binding fold" evidence="1">
    <location>
        <begin position="18"/>
        <end position="254"/>
    </location>
</feature>
<dbReference type="RefSeq" id="WP_145055322.1">
    <property type="nucleotide sequence ID" value="NZ_CP036433.1"/>
</dbReference>
<evidence type="ECO:0000313" key="3">
    <source>
        <dbReference type="Proteomes" id="UP000317648"/>
    </source>
</evidence>
<keyword evidence="2" id="KW-0548">Nucleotidyltransferase</keyword>
<dbReference type="OrthoDB" id="9804286at2"/>
<accession>A0A518DXY8</accession>
<dbReference type="KEGG" id="lcre:Pla8534_45310"/>
<dbReference type="GO" id="GO:0016779">
    <property type="term" value="F:nucleotidyltransferase activity"/>
    <property type="evidence" value="ECO:0007669"/>
    <property type="project" value="UniProtKB-KW"/>
</dbReference>
<dbReference type="GO" id="GO:0005737">
    <property type="term" value="C:cytoplasm"/>
    <property type="evidence" value="ECO:0007669"/>
    <property type="project" value="TreeGrafter"/>
</dbReference>
<dbReference type="GO" id="GO:0032446">
    <property type="term" value="P:protein modification by small protein conjugation"/>
    <property type="evidence" value="ECO:0007669"/>
    <property type="project" value="TreeGrafter"/>
</dbReference>
<evidence type="ECO:0000313" key="2">
    <source>
        <dbReference type="EMBL" id="QDU96710.1"/>
    </source>
</evidence>
<name>A0A518DXY8_9BACT</name>
<evidence type="ECO:0000259" key="1">
    <source>
        <dbReference type="Pfam" id="PF00899"/>
    </source>
</evidence>
<keyword evidence="3" id="KW-1185">Reference proteome</keyword>
<dbReference type="Proteomes" id="UP000317648">
    <property type="component" value="Chromosome"/>
</dbReference>
<dbReference type="PANTHER" id="PTHR10953:SF102">
    <property type="entry name" value="ADENYLYLTRANSFERASE AND SULFURTRANSFERASE MOCS3"/>
    <property type="match status" value="1"/>
</dbReference>
<dbReference type="InterPro" id="IPR035985">
    <property type="entry name" value="Ubiquitin-activating_enz"/>
</dbReference>